<reference evidence="18" key="2">
    <citation type="submission" date="2023-07" db="EMBL/GenBank/DDBJ databases">
        <authorList>
            <person name="Sun H."/>
        </authorList>
    </citation>
    <scope>NUCLEOTIDE SEQUENCE</scope>
    <source>
        <strain evidence="18">05753</strain>
    </source>
</reference>
<comment type="caution">
    <text evidence="18">The sequence shown here is derived from an EMBL/GenBank/DDBJ whole genome shotgun (WGS) entry which is preliminary data.</text>
</comment>
<evidence type="ECO:0000256" key="9">
    <source>
        <dbReference type="ARBA" id="ARBA00022989"/>
    </source>
</evidence>
<feature type="transmembrane region" description="Helical" evidence="14">
    <location>
        <begin position="172"/>
        <end position="191"/>
    </location>
</feature>
<dbReference type="Proteomes" id="UP001169006">
    <property type="component" value="Unassembled WGS sequence"/>
</dbReference>
<dbReference type="CDD" id="cd16922">
    <property type="entry name" value="HATPase_EvgS-ArcB-TorS-like"/>
    <property type="match status" value="1"/>
</dbReference>
<dbReference type="InterPro" id="IPR036890">
    <property type="entry name" value="HATPase_C_sf"/>
</dbReference>
<feature type="domain" description="HPt" evidence="17">
    <location>
        <begin position="742"/>
        <end position="835"/>
    </location>
</feature>
<evidence type="ECO:0000313" key="19">
    <source>
        <dbReference type="Proteomes" id="UP001169006"/>
    </source>
</evidence>
<evidence type="ECO:0000256" key="2">
    <source>
        <dbReference type="ARBA" id="ARBA00004651"/>
    </source>
</evidence>
<dbReference type="PRINTS" id="PR00344">
    <property type="entry name" value="BCTRLSENSOR"/>
</dbReference>
<name>A0ABT8T3P1_9HYPH</name>
<dbReference type="PANTHER" id="PTHR45339">
    <property type="entry name" value="HYBRID SIGNAL TRANSDUCTION HISTIDINE KINASE J"/>
    <property type="match status" value="1"/>
</dbReference>
<reference evidence="18" key="1">
    <citation type="journal article" date="2015" name="Int. J. Syst. Evol. Microbiol.">
        <title>Rhizobium oryzicola sp. nov., potential plant-growth-promoting endophytic bacteria isolated from rice roots.</title>
        <authorList>
            <person name="Zhang X.X."/>
            <person name="Gao J.S."/>
            <person name="Cao Y.H."/>
            <person name="Sheirdil R.A."/>
            <person name="Wang X.C."/>
            <person name="Zhang L."/>
        </authorList>
    </citation>
    <scope>NUCLEOTIDE SEQUENCE</scope>
    <source>
        <strain evidence="18">05753</strain>
    </source>
</reference>
<dbReference type="EMBL" id="JAUKWQ010000010">
    <property type="protein sequence ID" value="MDO1584768.1"/>
    <property type="molecule type" value="Genomic_DNA"/>
</dbReference>
<evidence type="ECO:0000313" key="18">
    <source>
        <dbReference type="EMBL" id="MDO1584768.1"/>
    </source>
</evidence>
<keyword evidence="10" id="KW-0902">Two-component regulatory system</keyword>
<protein>
    <recommendedName>
        <fullName evidence="3">histidine kinase</fullName>
        <ecNumber evidence="3">2.7.13.3</ecNumber>
    </recommendedName>
</protein>
<dbReference type="CDD" id="cd00082">
    <property type="entry name" value="HisKA"/>
    <property type="match status" value="1"/>
</dbReference>
<evidence type="ECO:0000256" key="11">
    <source>
        <dbReference type="ARBA" id="ARBA00023136"/>
    </source>
</evidence>
<evidence type="ECO:0000259" key="16">
    <source>
        <dbReference type="PROSITE" id="PS50110"/>
    </source>
</evidence>
<comment type="catalytic activity">
    <reaction evidence="1">
        <text>ATP + protein L-histidine = ADP + protein N-phospho-L-histidine.</text>
        <dbReference type="EC" id="2.7.13.3"/>
    </reaction>
</comment>
<dbReference type="Gene3D" id="1.20.120.160">
    <property type="entry name" value="HPT domain"/>
    <property type="match status" value="1"/>
</dbReference>
<dbReference type="InterPro" id="IPR036641">
    <property type="entry name" value="HPT_dom_sf"/>
</dbReference>
<evidence type="ECO:0000256" key="1">
    <source>
        <dbReference type="ARBA" id="ARBA00000085"/>
    </source>
</evidence>
<feature type="transmembrane region" description="Helical" evidence="14">
    <location>
        <begin position="144"/>
        <end position="166"/>
    </location>
</feature>
<evidence type="ECO:0000256" key="5">
    <source>
        <dbReference type="ARBA" id="ARBA00022553"/>
    </source>
</evidence>
<dbReference type="SMART" id="SM00387">
    <property type="entry name" value="HATPase_c"/>
    <property type="match status" value="1"/>
</dbReference>
<dbReference type="InterPro" id="IPR003661">
    <property type="entry name" value="HisK_dim/P_dom"/>
</dbReference>
<comment type="subcellular location">
    <subcellularLocation>
        <location evidence="2">Cell membrane</location>
        <topology evidence="2">Multi-pass membrane protein</topology>
    </subcellularLocation>
</comment>
<gene>
    <name evidence="18" type="ORF">Q2T52_22000</name>
</gene>
<accession>A0ABT8T3P1</accession>
<dbReference type="PROSITE" id="PS50110">
    <property type="entry name" value="RESPONSE_REGULATORY"/>
    <property type="match status" value="1"/>
</dbReference>
<keyword evidence="19" id="KW-1185">Reference proteome</keyword>
<evidence type="ECO:0000256" key="13">
    <source>
        <dbReference type="PROSITE-ProRule" id="PRU00169"/>
    </source>
</evidence>
<dbReference type="CDD" id="cd17546">
    <property type="entry name" value="REC_hyHK_CKI1_RcsC-like"/>
    <property type="match status" value="1"/>
</dbReference>
<dbReference type="SMART" id="SM00448">
    <property type="entry name" value="REC"/>
    <property type="match status" value="1"/>
</dbReference>
<proteinExistence type="predicted"/>
<keyword evidence="6 14" id="KW-0812">Transmembrane</keyword>
<dbReference type="InterPro" id="IPR003594">
    <property type="entry name" value="HATPase_dom"/>
</dbReference>
<dbReference type="Pfam" id="PF00512">
    <property type="entry name" value="HisKA"/>
    <property type="match status" value="1"/>
</dbReference>
<dbReference type="Gene3D" id="1.10.287.130">
    <property type="match status" value="1"/>
</dbReference>
<dbReference type="Pfam" id="PF00072">
    <property type="entry name" value="Response_reg"/>
    <property type="match status" value="1"/>
</dbReference>
<evidence type="ECO:0000256" key="8">
    <source>
        <dbReference type="ARBA" id="ARBA00022840"/>
    </source>
</evidence>
<feature type="transmembrane region" description="Helical" evidence="14">
    <location>
        <begin position="40"/>
        <end position="60"/>
    </location>
</feature>
<feature type="transmembrane region" description="Helical" evidence="14">
    <location>
        <begin position="67"/>
        <end position="90"/>
    </location>
</feature>
<evidence type="ECO:0000256" key="14">
    <source>
        <dbReference type="SAM" id="Phobius"/>
    </source>
</evidence>
<evidence type="ECO:0000256" key="4">
    <source>
        <dbReference type="ARBA" id="ARBA00022475"/>
    </source>
</evidence>
<feature type="modified residue" description="Phosphohistidine" evidence="12">
    <location>
        <position position="781"/>
    </location>
</feature>
<dbReference type="InterPro" id="IPR011006">
    <property type="entry name" value="CheY-like_superfamily"/>
</dbReference>
<evidence type="ECO:0000259" key="15">
    <source>
        <dbReference type="PROSITE" id="PS50109"/>
    </source>
</evidence>
<evidence type="ECO:0000256" key="12">
    <source>
        <dbReference type="PROSITE-ProRule" id="PRU00110"/>
    </source>
</evidence>
<dbReference type="InterPro" id="IPR036097">
    <property type="entry name" value="HisK_dim/P_sf"/>
</dbReference>
<dbReference type="Gene3D" id="3.30.565.10">
    <property type="entry name" value="Histidine kinase-like ATPase, C-terminal domain"/>
    <property type="match status" value="1"/>
</dbReference>
<feature type="domain" description="Histidine kinase" evidence="15">
    <location>
        <begin position="214"/>
        <end position="434"/>
    </location>
</feature>
<sequence>MIVSGRLSIQLLFRQPFGVSLNLMRVMLRDRPDTEHELTANRLILSSGIIIYFFVASMLGSQSAAMALALAGVPVVIFELIAAAHFLHILLHPGVSPIRRMVGIVADIGIFSYGMHISGEAGATLFLVYFWAVLGNGFRFGVTYLALAAAAAVIGFGCVYVTTPYWSEHSNFAIGLVAALIVIPAYTSKLIRKLSEAKREAEEASKAKSLFLASMSHELRTPLNAIIGLSDLLVDTKLKSDQKDMVRTIGRSGRSLLSLIEAVLDFSRIEAGQTKVRADVVTLSSLLADVRSIINVGAKAKGLRIALHVGPDVPDRVIADRRHLEEILLNLSSNAVKFTESGHVRLELNFTPNGAGGILYVSVSDTGIGIDPAAHARIFERFTQADGTILDRFGGTGLGLAIVRQLVRAMGGDISVESALGEGSTFSFYLPVDIPEEDTARKPLSSVILLADRPIDCDGAEQVVHVESLDALNAAIDDHYRVETVRPVVLIDSAFRKPSPAKAVRALLQRPNKSEDEPVFVLVQRDDAKVTLTTALRDLFFRTLMPQDTATWHHLQGLVIGENSEEAVEETASKPLRKARVLIADDNKTNQMVLGKILESGGHRFEVVENGEAAVERMLKGNLDLVLMDINMPVMNGIEATKFYRFASLGTKPIPIIAVTADATGEAKQRCLKAGMDDCLTKPLEAKRLLAVVDSFMDGDADGEVLPAAEEHAAQAASEDIIEHERPVIDEATCSALEKLGGPEFVDALLTQFIDDSADALMALSQAVAEENVHGFRDHAHALRSAAANVGALRIYQMCLEWREINDPDLTTRGEEHLNVLATEFNRFRSELTQRKQAS</sequence>
<dbReference type="PANTHER" id="PTHR45339:SF1">
    <property type="entry name" value="HYBRID SIGNAL TRANSDUCTION HISTIDINE KINASE J"/>
    <property type="match status" value="1"/>
</dbReference>
<dbReference type="PROSITE" id="PS50894">
    <property type="entry name" value="HPT"/>
    <property type="match status" value="1"/>
</dbReference>
<evidence type="ECO:0000259" key="17">
    <source>
        <dbReference type="PROSITE" id="PS50894"/>
    </source>
</evidence>
<dbReference type="PROSITE" id="PS50109">
    <property type="entry name" value="HIS_KIN"/>
    <property type="match status" value="1"/>
</dbReference>
<dbReference type="InterPro" id="IPR001789">
    <property type="entry name" value="Sig_transdc_resp-reg_receiver"/>
</dbReference>
<feature type="modified residue" description="4-aspartylphosphate" evidence="13">
    <location>
        <position position="629"/>
    </location>
</feature>
<dbReference type="SUPFAM" id="SSF55874">
    <property type="entry name" value="ATPase domain of HSP90 chaperone/DNA topoisomerase II/histidine kinase"/>
    <property type="match status" value="1"/>
</dbReference>
<dbReference type="Pfam" id="PF02518">
    <property type="entry name" value="HATPase_c"/>
    <property type="match status" value="1"/>
</dbReference>
<organism evidence="18 19">
    <name type="scientific">Rhizobium oryzicola</name>
    <dbReference type="NCBI Taxonomy" id="1232668"/>
    <lineage>
        <taxon>Bacteria</taxon>
        <taxon>Pseudomonadati</taxon>
        <taxon>Pseudomonadota</taxon>
        <taxon>Alphaproteobacteria</taxon>
        <taxon>Hyphomicrobiales</taxon>
        <taxon>Rhizobiaceae</taxon>
        <taxon>Rhizobium/Agrobacterium group</taxon>
        <taxon>Rhizobium</taxon>
    </lineage>
</organism>
<dbReference type="EC" id="2.7.13.3" evidence="3"/>
<dbReference type="InterPro" id="IPR008207">
    <property type="entry name" value="Sig_transdc_His_kin_Hpt_dom"/>
</dbReference>
<feature type="domain" description="Response regulatory" evidence="16">
    <location>
        <begin position="580"/>
        <end position="697"/>
    </location>
</feature>
<keyword evidence="4" id="KW-1003">Cell membrane</keyword>
<dbReference type="Gene3D" id="3.40.50.2300">
    <property type="match status" value="1"/>
</dbReference>
<keyword evidence="5 13" id="KW-0597">Phosphoprotein</keyword>
<dbReference type="InterPro" id="IPR005467">
    <property type="entry name" value="His_kinase_dom"/>
</dbReference>
<evidence type="ECO:0000256" key="7">
    <source>
        <dbReference type="ARBA" id="ARBA00022741"/>
    </source>
</evidence>
<dbReference type="RefSeq" id="WP_302079030.1">
    <property type="nucleotide sequence ID" value="NZ_JAUKWQ010000010.1"/>
</dbReference>
<dbReference type="SUPFAM" id="SSF47384">
    <property type="entry name" value="Homodimeric domain of signal transducing histidine kinase"/>
    <property type="match status" value="1"/>
</dbReference>
<keyword evidence="7" id="KW-0547">Nucleotide-binding</keyword>
<dbReference type="Pfam" id="PF01627">
    <property type="entry name" value="Hpt"/>
    <property type="match status" value="1"/>
</dbReference>
<dbReference type="SMART" id="SM00388">
    <property type="entry name" value="HisKA"/>
    <property type="match status" value="1"/>
</dbReference>
<evidence type="ECO:0000256" key="3">
    <source>
        <dbReference type="ARBA" id="ARBA00012438"/>
    </source>
</evidence>
<dbReference type="InterPro" id="IPR004358">
    <property type="entry name" value="Sig_transdc_His_kin-like_C"/>
</dbReference>
<keyword evidence="8 18" id="KW-0067">ATP-binding</keyword>
<dbReference type="SUPFAM" id="SSF52172">
    <property type="entry name" value="CheY-like"/>
    <property type="match status" value="1"/>
</dbReference>
<evidence type="ECO:0000256" key="6">
    <source>
        <dbReference type="ARBA" id="ARBA00022692"/>
    </source>
</evidence>
<keyword evidence="9 14" id="KW-1133">Transmembrane helix</keyword>
<evidence type="ECO:0000256" key="10">
    <source>
        <dbReference type="ARBA" id="ARBA00023012"/>
    </source>
</evidence>
<keyword evidence="11 14" id="KW-0472">Membrane</keyword>
<dbReference type="SUPFAM" id="SSF47226">
    <property type="entry name" value="Histidine-containing phosphotransfer domain, HPT domain"/>
    <property type="match status" value="1"/>
</dbReference>
<feature type="transmembrane region" description="Helical" evidence="14">
    <location>
        <begin position="110"/>
        <end position="132"/>
    </location>
</feature>
<dbReference type="GO" id="GO:0005524">
    <property type="term" value="F:ATP binding"/>
    <property type="evidence" value="ECO:0007669"/>
    <property type="project" value="UniProtKB-KW"/>
</dbReference>